<dbReference type="Pfam" id="PF00106">
    <property type="entry name" value="adh_short"/>
    <property type="match status" value="1"/>
</dbReference>
<evidence type="ECO:0000256" key="1">
    <source>
        <dbReference type="ARBA" id="ARBA00006484"/>
    </source>
</evidence>
<dbReference type="PRINTS" id="PR00081">
    <property type="entry name" value="GDHRDH"/>
</dbReference>
<dbReference type="RefSeq" id="WP_285488825.1">
    <property type="nucleotide sequence ID" value="NZ_BSTI01000015.1"/>
</dbReference>
<dbReference type="PRINTS" id="PR00080">
    <property type="entry name" value="SDRFAMILY"/>
</dbReference>
<proteinExistence type="inferred from homology"/>
<evidence type="ECO:0000313" key="5">
    <source>
        <dbReference type="EMBL" id="GLY69128.1"/>
    </source>
</evidence>
<dbReference type="Gene3D" id="3.40.50.720">
    <property type="entry name" value="NAD(P)-binding Rossmann-like Domain"/>
    <property type="match status" value="1"/>
</dbReference>
<evidence type="ECO:0000259" key="4">
    <source>
        <dbReference type="SMART" id="SM00822"/>
    </source>
</evidence>
<evidence type="ECO:0000256" key="2">
    <source>
        <dbReference type="ARBA" id="ARBA00023002"/>
    </source>
</evidence>
<evidence type="ECO:0000256" key="3">
    <source>
        <dbReference type="RuleBase" id="RU000363"/>
    </source>
</evidence>
<dbReference type="PANTHER" id="PTHR43976:SF16">
    <property type="entry name" value="SHORT-CHAIN DEHYDROGENASE_REDUCTASE FAMILY PROTEIN"/>
    <property type="match status" value="1"/>
</dbReference>
<keyword evidence="2" id="KW-0560">Oxidoreductase</keyword>
<dbReference type="InterPro" id="IPR020904">
    <property type="entry name" value="Sc_DH/Rdtase_CS"/>
</dbReference>
<dbReference type="SMART" id="SM00822">
    <property type="entry name" value="PKS_KR"/>
    <property type="match status" value="1"/>
</dbReference>
<feature type="domain" description="Ketoreductase" evidence="4">
    <location>
        <begin position="2"/>
        <end position="183"/>
    </location>
</feature>
<dbReference type="InterPro" id="IPR057326">
    <property type="entry name" value="KR_dom"/>
</dbReference>
<dbReference type="PANTHER" id="PTHR43976">
    <property type="entry name" value="SHORT CHAIN DEHYDROGENASE"/>
    <property type="match status" value="1"/>
</dbReference>
<evidence type="ECO:0000313" key="6">
    <source>
        <dbReference type="Proteomes" id="UP001165136"/>
    </source>
</evidence>
<dbReference type="PROSITE" id="PS00061">
    <property type="entry name" value="ADH_SHORT"/>
    <property type="match status" value="1"/>
</dbReference>
<accession>A0A9W6VF31</accession>
<dbReference type="CDD" id="cd05374">
    <property type="entry name" value="17beta-HSD-like_SDR_c"/>
    <property type="match status" value="1"/>
</dbReference>
<dbReference type="Proteomes" id="UP001165136">
    <property type="component" value="Unassembled WGS sequence"/>
</dbReference>
<dbReference type="InterPro" id="IPR002347">
    <property type="entry name" value="SDR_fam"/>
</dbReference>
<comment type="similarity">
    <text evidence="1 3">Belongs to the short-chain dehydrogenases/reductases (SDR) family.</text>
</comment>
<organism evidence="5 6">
    <name type="scientific">Amycolatopsis taiwanensis</name>
    <dbReference type="NCBI Taxonomy" id="342230"/>
    <lineage>
        <taxon>Bacteria</taxon>
        <taxon>Bacillati</taxon>
        <taxon>Actinomycetota</taxon>
        <taxon>Actinomycetes</taxon>
        <taxon>Pseudonocardiales</taxon>
        <taxon>Pseudonocardiaceae</taxon>
        <taxon>Amycolatopsis</taxon>
    </lineage>
</organism>
<gene>
    <name evidence="5" type="ORF">Atai01_57470</name>
</gene>
<dbReference type="AlphaFoldDB" id="A0A9W6VF31"/>
<reference evidence="5" key="1">
    <citation type="submission" date="2023-03" db="EMBL/GenBank/DDBJ databases">
        <title>Amycolatopsis taiwanensis NBRC 103393.</title>
        <authorList>
            <person name="Ichikawa N."/>
            <person name="Sato H."/>
            <person name="Tonouchi N."/>
        </authorList>
    </citation>
    <scope>NUCLEOTIDE SEQUENCE</scope>
    <source>
        <strain evidence="5">NBRC 103393</strain>
    </source>
</reference>
<name>A0A9W6VF31_9PSEU</name>
<dbReference type="GO" id="GO:0016491">
    <property type="term" value="F:oxidoreductase activity"/>
    <property type="evidence" value="ECO:0007669"/>
    <property type="project" value="UniProtKB-KW"/>
</dbReference>
<keyword evidence="6" id="KW-1185">Reference proteome</keyword>
<protein>
    <submittedName>
        <fullName evidence="5">Short-chain dehydrogenase/reductase</fullName>
    </submittedName>
</protein>
<dbReference type="SUPFAM" id="SSF51735">
    <property type="entry name" value="NAD(P)-binding Rossmann-fold domains"/>
    <property type="match status" value="1"/>
</dbReference>
<dbReference type="InterPro" id="IPR036291">
    <property type="entry name" value="NAD(P)-bd_dom_sf"/>
</dbReference>
<dbReference type="InterPro" id="IPR051911">
    <property type="entry name" value="SDR_oxidoreductase"/>
</dbReference>
<sequence>MRIWLVTGASRGLGSALVGAVLARGDAVVATARVPEQIAAAAPGYEERLLRCRLDVTDPDTVRASVAAAIERFGRIDVLVNNAGRGLFGAVEETSVGEAKTLFETNVFGVLSVTNAVLPVMRAQRSGHVLMMSSMGGFASGAGFGVYAASKFAVEGLAEALREELAQLGITVTIVEPGVFETEFASVSSAQAGRCIDDYHQASDTLADQVDDEPAGDPAWAASQIVAVTARANPPLRVPLGSDAVARIRGKLTTVAAELADLAGTATSA</sequence>
<dbReference type="EMBL" id="BSTI01000015">
    <property type="protein sequence ID" value="GLY69128.1"/>
    <property type="molecule type" value="Genomic_DNA"/>
</dbReference>
<comment type="caution">
    <text evidence="5">The sequence shown here is derived from an EMBL/GenBank/DDBJ whole genome shotgun (WGS) entry which is preliminary data.</text>
</comment>